<dbReference type="Gene3D" id="3.40.50.300">
    <property type="entry name" value="P-loop containing nucleotide triphosphate hydrolases"/>
    <property type="match status" value="1"/>
</dbReference>
<name>A0A0F4LEA5_9LACO</name>
<evidence type="ECO:0000256" key="2">
    <source>
        <dbReference type="ARBA" id="ARBA00022840"/>
    </source>
</evidence>
<evidence type="ECO:0000313" key="4">
    <source>
        <dbReference type="EMBL" id="KJY56920.1"/>
    </source>
</evidence>
<dbReference type="PROSITE" id="PS50893">
    <property type="entry name" value="ABC_TRANSPORTER_2"/>
    <property type="match status" value="1"/>
</dbReference>
<evidence type="ECO:0000313" key="5">
    <source>
        <dbReference type="Proteomes" id="UP000033531"/>
    </source>
</evidence>
<comment type="caution">
    <text evidence="4">The sequence shown here is derived from an EMBL/GenBank/DDBJ whole genome shotgun (WGS) entry which is preliminary data.</text>
</comment>
<dbReference type="Proteomes" id="UP000033531">
    <property type="component" value="Unassembled WGS sequence"/>
</dbReference>
<dbReference type="SUPFAM" id="SSF52540">
    <property type="entry name" value="P-loop containing nucleoside triphosphate hydrolases"/>
    <property type="match status" value="1"/>
</dbReference>
<reference evidence="4 5" key="1">
    <citation type="submission" date="2015-01" db="EMBL/GenBank/DDBJ databases">
        <title>Comparative genomics of the lactic acid bacteria isolated from the honey bee gut.</title>
        <authorList>
            <person name="Ellegaard K.M."/>
            <person name="Tamarit D."/>
            <person name="Javelind E."/>
            <person name="Olofsson T."/>
            <person name="Andersson S.G."/>
            <person name="Vasquez A."/>
        </authorList>
    </citation>
    <scope>NUCLEOTIDE SEQUENCE [LARGE SCALE GENOMIC DNA]</scope>
    <source>
        <strain evidence="4 5">Hma8</strain>
    </source>
</reference>
<dbReference type="PATRIC" id="fig|1218507.3.peg.1454"/>
<dbReference type="PANTHER" id="PTHR43158:SF7">
    <property type="entry name" value="ABC TRANSPORTER, ATP-BINDING PROTEIN"/>
    <property type="match status" value="1"/>
</dbReference>
<proteinExistence type="predicted"/>
<dbReference type="InterPro" id="IPR003593">
    <property type="entry name" value="AAA+_ATPase"/>
</dbReference>
<accession>A0A0F4LEA5</accession>
<feature type="domain" description="ABC transporter" evidence="3">
    <location>
        <begin position="2"/>
        <end position="203"/>
    </location>
</feature>
<gene>
    <name evidence="4" type="primary">ctrD</name>
    <name evidence="4" type="ORF">JF74_12740</name>
</gene>
<dbReference type="PANTHER" id="PTHR43158">
    <property type="entry name" value="SKFA PEPTIDE EXPORT ATP-BINDING PROTEIN SKFE"/>
    <property type="match status" value="1"/>
</dbReference>
<dbReference type="RefSeq" id="WP_046325169.1">
    <property type="nucleotide sequence ID" value="NZ_JBHTMT010000001.1"/>
</dbReference>
<dbReference type="OrthoDB" id="2365508at2"/>
<protein>
    <submittedName>
        <fullName evidence="4">ABC superfamily ATP binding cassette transporter, ABC protein</fullName>
    </submittedName>
</protein>
<dbReference type="GO" id="GO:0016887">
    <property type="term" value="F:ATP hydrolysis activity"/>
    <property type="evidence" value="ECO:0007669"/>
    <property type="project" value="InterPro"/>
</dbReference>
<dbReference type="HOGENOM" id="CLU_000604_1_2_9"/>
<dbReference type="GO" id="GO:0005524">
    <property type="term" value="F:ATP binding"/>
    <property type="evidence" value="ECO:0007669"/>
    <property type="project" value="UniProtKB-KW"/>
</dbReference>
<evidence type="ECO:0000256" key="1">
    <source>
        <dbReference type="ARBA" id="ARBA00022741"/>
    </source>
</evidence>
<keyword evidence="1" id="KW-0547">Nucleotide-binding</keyword>
<dbReference type="InterPro" id="IPR003439">
    <property type="entry name" value="ABC_transporter-like_ATP-bd"/>
</dbReference>
<dbReference type="Pfam" id="PF00005">
    <property type="entry name" value="ABC_tran"/>
    <property type="match status" value="1"/>
</dbReference>
<evidence type="ECO:0000259" key="3">
    <source>
        <dbReference type="PROSITE" id="PS50893"/>
    </source>
</evidence>
<dbReference type="EMBL" id="JXLI01000010">
    <property type="protein sequence ID" value="KJY56920.1"/>
    <property type="molecule type" value="Genomic_DNA"/>
</dbReference>
<sequence length="203" mass="23315">MIEIRDLTLTLREPILKNANFNFQNGKIYMLHALNGTGKTSVLRTMVSLLAPSSGQVLFDGKPFAEVKSQVFYLETSDWFDKNLSGFDYMQFVKNEWHSNLDLQDIINRWGMNNYVKTAIRKYSLGMKQKLVVALYELSDAQYLLMDEINNGLDSDSRQTLYQELANLAKQNKLIIMASHYQDEVAGIVDDTLTLKHHQLVRG</sequence>
<dbReference type="InterPro" id="IPR027417">
    <property type="entry name" value="P-loop_NTPase"/>
</dbReference>
<dbReference type="AlphaFoldDB" id="A0A0F4LEA5"/>
<organism evidence="4 5">
    <name type="scientific">Lactobacillus melliventris</name>
    <dbReference type="NCBI Taxonomy" id="1218507"/>
    <lineage>
        <taxon>Bacteria</taxon>
        <taxon>Bacillati</taxon>
        <taxon>Bacillota</taxon>
        <taxon>Bacilli</taxon>
        <taxon>Lactobacillales</taxon>
        <taxon>Lactobacillaceae</taxon>
        <taxon>Lactobacillus</taxon>
    </lineage>
</organism>
<dbReference type="SMART" id="SM00382">
    <property type="entry name" value="AAA"/>
    <property type="match status" value="1"/>
</dbReference>
<keyword evidence="2" id="KW-0067">ATP-binding</keyword>
<dbReference type="STRING" id="1218507.JF74_12740"/>